<dbReference type="Pfam" id="PF00144">
    <property type="entry name" value="Beta-lactamase"/>
    <property type="match status" value="1"/>
</dbReference>
<sequence>MTYKKFGLVLVGLIGCGLIGGGLALSQAKPNKKVEHPTVKKTEKRPVKVYRDEGNREVVPHDQLSHELENQIKAADYSGTALVVRQNKVVLNKGYGVGKNQQENTVETVYPLASLTKNLTGIVLQKQLQKNHLDGSTKLSKFYPKVPSADQTTLHQLWTMTADLSDVPFTTKPMSEGGYINNVAERVKANQPSGSWFYTSTNFILLSGIIRQLSGQSLTASFKQEFQSKYHFLNVQEYTKSDKRTIGYNDQGHPVAFNEQRFAREVGTGDLFATPWTMYCFLKDEFAGKVLPQSELSSLTTPPAGLRYAGGLYTSTDGQSFVGHGKMQGFEPTLFMDKNGENAVILFSNQNDEPRNKPLASRLFETMKASESNGNVETINEGTN</sequence>
<dbReference type="InterPro" id="IPR001466">
    <property type="entry name" value="Beta-lactam-related"/>
</dbReference>
<protein>
    <submittedName>
        <fullName evidence="4">Class A beta-lactamase-related serine hydrolase</fullName>
    </submittedName>
</protein>
<name>A0A3P2RJL7_WEIVI</name>
<accession>A0A3P2RJL7</accession>
<dbReference type="GO" id="GO:0016020">
    <property type="term" value="C:membrane"/>
    <property type="evidence" value="ECO:0007669"/>
    <property type="project" value="UniProtKB-SubCell"/>
</dbReference>
<keyword evidence="2" id="KW-0472">Membrane</keyword>
<dbReference type="Gene3D" id="3.40.710.10">
    <property type="entry name" value="DD-peptidase/beta-lactamase superfamily"/>
    <property type="match status" value="1"/>
</dbReference>
<comment type="subcellular location">
    <subcellularLocation>
        <location evidence="1">Membrane</location>
    </subcellularLocation>
</comment>
<dbReference type="GO" id="GO:0016787">
    <property type="term" value="F:hydrolase activity"/>
    <property type="evidence" value="ECO:0007669"/>
    <property type="project" value="UniProtKB-KW"/>
</dbReference>
<comment type="caution">
    <text evidence="4">The sequence shown here is derived from an EMBL/GenBank/DDBJ whole genome shotgun (WGS) entry which is preliminary data.</text>
</comment>
<reference evidence="4 5" key="1">
    <citation type="submission" date="2018-10" db="EMBL/GenBank/DDBJ databases">
        <title>Draft genome sequence of Weissella viridescens UCO-SMC3.</title>
        <authorList>
            <person name="Garcia-Cancino A."/>
            <person name="Espinoza-Monje M."/>
            <person name="Albarracin L."/>
            <person name="Garcia-Castillo V."/>
            <person name="Campos-Martin J."/>
            <person name="Nakano Y."/>
            <person name="Guitierrez-Zamorano C."/>
            <person name="Ikeda-Ohtsubo W."/>
            <person name="Morita H."/>
            <person name="Kitazawa H."/>
            <person name="Villena J."/>
        </authorList>
    </citation>
    <scope>NUCLEOTIDE SEQUENCE [LARGE SCALE GENOMIC DNA]</scope>
    <source>
        <strain evidence="4 5">UCO-SMC3</strain>
    </source>
</reference>
<keyword evidence="4" id="KW-0378">Hydrolase</keyword>
<dbReference type="AlphaFoldDB" id="A0A3P2RJL7"/>
<dbReference type="OrthoDB" id="2151402at2"/>
<dbReference type="InterPro" id="IPR050491">
    <property type="entry name" value="AmpC-like"/>
</dbReference>
<proteinExistence type="predicted"/>
<dbReference type="InterPro" id="IPR012338">
    <property type="entry name" value="Beta-lactam/transpept-like"/>
</dbReference>
<dbReference type="RefSeq" id="WP_124943597.1">
    <property type="nucleotide sequence ID" value="NZ_RHGY01000007.1"/>
</dbReference>
<dbReference type="Proteomes" id="UP000275836">
    <property type="component" value="Unassembled WGS sequence"/>
</dbReference>
<dbReference type="PANTHER" id="PTHR46825:SF11">
    <property type="entry name" value="PENICILLIN-BINDING PROTEIN 4"/>
    <property type="match status" value="1"/>
</dbReference>
<evidence type="ECO:0000256" key="1">
    <source>
        <dbReference type="ARBA" id="ARBA00004370"/>
    </source>
</evidence>
<evidence type="ECO:0000256" key="2">
    <source>
        <dbReference type="ARBA" id="ARBA00023136"/>
    </source>
</evidence>
<organism evidence="4 5">
    <name type="scientific">Weissella viridescens</name>
    <name type="common">Lactobacillus viridescens</name>
    <dbReference type="NCBI Taxonomy" id="1629"/>
    <lineage>
        <taxon>Bacteria</taxon>
        <taxon>Bacillati</taxon>
        <taxon>Bacillota</taxon>
        <taxon>Bacilli</taxon>
        <taxon>Lactobacillales</taxon>
        <taxon>Lactobacillaceae</taxon>
        <taxon>Weissella</taxon>
    </lineage>
</organism>
<dbReference type="PROSITE" id="PS51257">
    <property type="entry name" value="PROKAR_LIPOPROTEIN"/>
    <property type="match status" value="1"/>
</dbReference>
<dbReference type="PANTHER" id="PTHR46825">
    <property type="entry name" value="D-ALANYL-D-ALANINE-CARBOXYPEPTIDASE/ENDOPEPTIDASE AMPH"/>
    <property type="match status" value="1"/>
</dbReference>
<evidence type="ECO:0000313" key="5">
    <source>
        <dbReference type="Proteomes" id="UP000275836"/>
    </source>
</evidence>
<evidence type="ECO:0000259" key="3">
    <source>
        <dbReference type="Pfam" id="PF00144"/>
    </source>
</evidence>
<feature type="domain" description="Beta-lactamase-related" evidence="3">
    <location>
        <begin position="80"/>
        <end position="357"/>
    </location>
</feature>
<evidence type="ECO:0000313" key="4">
    <source>
        <dbReference type="EMBL" id="RRG17638.1"/>
    </source>
</evidence>
<dbReference type="EMBL" id="RHGY01000007">
    <property type="protein sequence ID" value="RRG17638.1"/>
    <property type="molecule type" value="Genomic_DNA"/>
</dbReference>
<dbReference type="SUPFAM" id="SSF56601">
    <property type="entry name" value="beta-lactamase/transpeptidase-like"/>
    <property type="match status" value="1"/>
</dbReference>
<gene>
    <name evidence="4" type="ORF">D3P96_06705</name>
</gene>